<proteinExistence type="predicted"/>
<evidence type="ECO:0000256" key="1">
    <source>
        <dbReference type="SAM" id="MobiDB-lite"/>
    </source>
</evidence>
<organism evidence="2 3">
    <name type="scientific">Dryococelus australis</name>
    <dbReference type="NCBI Taxonomy" id="614101"/>
    <lineage>
        <taxon>Eukaryota</taxon>
        <taxon>Metazoa</taxon>
        <taxon>Ecdysozoa</taxon>
        <taxon>Arthropoda</taxon>
        <taxon>Hexapoda</taxon>
        <taxon>Insecta</taxon>
        <taxon>Pterygota</taxon>
        <taxon>Neoptera</taxon>
        <taxon>Polyneoptera</taxon>
        <taxon>Phasmatodea</taxon>
        <taxon>Verophasmatodea</taxon>
        <taxon>Anareolatae</taxon>
        <taxon>Phasmatidae</taxon>
        <taxon>Eurycanthinae</taxon>
        <taxon>Dryococelus</taxon>
    </lineage>
</organism>
<protein>
    <submittedName>
        <fullName evidence="2">Uncharacterized protein</fullName>
    </submittedName>
</protein>
<comment type="caution">
    <text evidence="2">The sequence shown here is derived from an EMBL/GenBank/DDBJ whole genome shotgun (WGS) entry which is preliminary data.</text>
</comment>
<dbReference type="EMBL" id="JARBHB010000007">
    <property type="protein sequence ID" value="KAJ8879969.1"/>
    <property type="molecule type" value="Genomic_DNA"/>
</dbReference>
<evidence type="ECO:0000313" key="2">
    <source>
        <dbReference type="EMBL" id="KAJ8879969.1"/>
    </source>
</evidence>
<feature type="compositionally biased region" description="Basic and acidic residues" evidence="1">
    <location>
        <begin position="78"/>
        <end position="101"/>
    </location>
</feature>
<accession>A0ABQ9H6Q4</accession>
<name>A0ABQ9H6Q4_9NEOP</name>
<reference evidence="2 3" key="1">
    <citation type="submission" date="2023-02" db="EMBL/GenBank/DDBJ databases">
        <title>LHISI_Scaffold_Assembly.</title>
        <authorList>
            <person name="Stuart O.P."/>
            <person name="Cleave R."/>
            <person name="Magrath M.J.L."/>
            <person name="Mikheyev A.S."/>
        </authorList>
    </citation>
    <scope>NUCLEOTIDE SEQUENCE [LARGE SCALE GENOMIC DNA]</scope>
    <source>
        <strain evidence="2">Daus_M_001</strain>
        <tissue evidence="2">Leg muscle</tissue>
    </source>
</reference>
<keyword evidence="3" id="KW-1185">Reference proteome</keyword>
<dbReference type="Proteomes" id="UP001159363">
    <property type="component" value="Chromosome 6"/>
</dbReference>
<feature type="region of interest" description="Disordered" evidence="1">
    <location>
        <begin position="75"/>
        <end position="103"/>
    </location>
</feature>
<evidence type="ECO:0000313" key="3">
    <source>
        <dbReference type="Proteomes" id="UP001159363"/>
    </source>
</evidence>
<gene>
    <name evidence="2" type="ORF">PR048_020590</name>
</gene>
<dbReference type="SUPFAM" id="SSF141571">
    <property type="entry name" value="Pentapeptide repeat-like"/>
    <property type="match status" value="1"/>
</dbReference>
<sequence>MLCGDCVSPAAKTFVAQRVDITAPGGVLFGARISASSEPTSPPPGVESARIVYSEGSISNGSAVVSQCRESYGTKAARSAEKKTEDDAVRPKSSHMDKNSEKTCGLAAPSKKYLQLSAHEYSEKTCGLAAPSKKYLQLSAHEYSEKTCGLAAPTDEDEANLVRSSAGMLEYETGSPYVGGENSSHCTTAVPDASINGIVWHDAPMRRSGVTRPGIEPGSPWWEASRLTAQPPSPRYKAAIRAGGPSRSRHNAVIPVTRLPSWIQSGGPVVWGRGLVLTAVNKQHGPWLILAGPLPYSSAAPVPMICYECGCTCAMKFTNEEKIGALLNTVSVAEMPSKPSKCTVKGVLIGLPSHGKRYYELAHASCNKLIGIPHRECNDKLLRARRINTMCWHVSTQTPTYCKAARTLANVLAVHARRACSILDCRHTTHACSSVDDRDGCNCAISPHQLGRIIPETCFAIFEALKTEFLKHQRPWEVNVWCGIVGDCFIGPCFIGDCFIGPYFIGDCFIGPYFIGDCFIGPYFIGDCFIGPYFIGDCFIGPYFIGDCFIGPYFIYFIGDCFIGPYFIGDCFIGPYFIGDCFVGPYFIGDCFIGPCFIGDCFIGPYFIGDCFIGPYFIERTITGPTYTPFLQRDPTGTYDIPLGIRLGMWFQHDGGPVHFLRWRGKLALALPVFPPLWCSSLSNISFRAPCPIGSNPSKMSHGACRLLTADRLRSGCPAKYENIAKAGQSLKESSSESSWTEIAQIFKSQVSIGGLALVSFPEQLSSHCPDSFTSFSNTWSTNTHCRCSVASPRSFNQNCPRFRNSDTDQNMFLQITTHTHIHTPLLFSYIHWLLVSFPHLTEPLRIP</sequence>